<sequence length="34" mass="4022">RSEEAEAEVEVSDNVVYKEITVQQVKQWPRKSLF</sequence>
<proteinExistence type="predicted"/>
<comment type="caution">
    <text evidence="1">The sequence shown here is derived from an EMBL/GenBank/DDBJ whole genome shotgun (WGS) entry which is preliminary data.</text>
</comment>
<name>A0A392VMK4_9FABA</name>
<reference evidence="1 2" key="1">
    <citation type="journal article" date="2018" name="Front. Plant Sci.">
        <title>Red Clover (Trifolium pratense) and Zigzag Clover (T. medium) - A Picture of Genomic Similarities and Differences.</title>
        <authorList>
            <person name="Dluhosova J."/>
            <person name="Istvanek J."/>
            <person name="Nedelnik J."/>
            <person name="Repkova J."/>
        </authorList>
    </citation>
    <scope>NUCLEOTIDE SEQUENCE [LARGE SCALE GENOMIC DNA]</scope>
    <source>
        <strain evidence="2">cv. 10/8</strain>
        <tissue evidence="1">Leaf</tissue>
    </source>
</reference>
<keyword evidence="2" id="KW-1185">Reference proteome</keyword>
<dbReference type="Proteomes" id="UP000265520">
    <property type="component" value="Unassembled WGS sequence"/>
</dbReference>
<dbReference type="EMBL" id="LXQA011211017">
    <property type="protein sequence ID" value="MCI89117.1"/>
    <property type="molecule type" value="Genomic_DNA"/>
</dbReference>
<organism evidence="1 2">
    <name type="scientific">Trifolium medium</name>
    <dbReference type="NCBI Taxonomy" id="97028"/>
    <lineage>
        <taxon>Eukaryota</taxon>
        <taxon>Viridiplantae</taxon>
        <taxon>Streptophyta</taxon>
        <taxon>Embryophyta</taxon>
        <taxon>Tracheophyta</taxon>
        <taxon>Spermatophyta</taxon>
        <taxon>Magnoliopsida</taxon>
        <taxon>eudicotyledons</taxon>
        <taxon>Gunneridae</taxon>
        <taxon>Pentapetalae</taxon>
        <taxon>rosids</taxon>
        <taxon>fabids</taxon>
        <taxon>Fabales</taxon>
        <taxon>Fabaceae</taxon>
        <taxon>Papilionoideae</taxon>
        <taxon>50 kb inversion clade</taxon>
        <taxon>NPAAA clade</taxon>
        <taxon>Hologalegina</taxon>
        <taxon>IRL clade</taxon>
        <taxon>Trifolieae</taxon>
        <taxon>Trifolium</taxon>
    </lineage>
</organism>
<evidence type="ECO:0000313" key="1">
    <source>
        <dbReference type="EMBL" id="MCI89117.1"/>
    </source>
</evidence>
<accession>A0A392VMK4</accession>
<evidence type="ECO:0000313" key="2">
    <source>
        <dbReference type="Proteomes" id="UP000265520"/>
    </source>
</evidence>
<dbReference type="AlphaFoldDB" id="A0A392VMK4"/>
<feature type="non-terminal residue" evidence="1">
    <location>
        <position position="1"/>
    </location>
</feature>
<protein>
    <submittedName>
        <fullName evidence="1">Uncharacterized protein</fullName>
    </submittedName>
</protein>